<sequence length="434" mass="47661">MSQLQTPRQWKALALALSVSAAMGATAAHADPASEQTIEALRAELQQMQQRLERLESEQQQTVSQSSSDQTLAQQNQAAIEEMQQVQFSGLFEFGYNYQDWSDSSKDKGGDLGFNKLILGVDGDIDQFTYSMQYRFYDGYNFLKKGWLGYNIDDANTVKAGLMQTPFGNLPYGYLGWYGNLPYLAGFNDNQNAGLMWENTTGAWDTSLAFFKADNLGGNEHYGANANGDSAQGNEEVNQLAARVAYTFGQGSDYTTEVNFSAKGGQLYNNNTNDSGSNWSAAAGVSGSYGNWLAMAQATTYKYDAENAPEDQTGISDNVIQVGAFAFDYLIPAEGEMYSASLGYSMPVSWGPVENVYFYNDFSYIAPNGDYSPYGGGFGNVDNPMFNDIGVQFTAGPYYLWMDFASQKNALGYFGAGEANKWDTQFITTFGVNF</sequence>
<evidence type="ECO:0000313" key="3">
    <source>
        <dbReference type="EMBL" id="MFC0268251.1"/>
    </source>
</evidence>
<keyword evidence="1" id="KW-0175">Coiled coil</keyword>
<protein>
    <recommendedName>
        <fullName evidence="5">Porin</fullName>
    </recommendedName>
</protein>
<accession>A0ABV6G483</accession>
<reference evidence="3 4" key="1">
    <citation type="submission" date="2024-09" db="EMBL/GenBank/DDBJ databases">
        <authorList>
            <person name="Sun Q."/>
            <person name="Mori K."/>
        </authorList>
    </citation>
    <scope>NUCLEOTIDE SEQUENCE [LARGE SCALE GENOMIC DNA]</scope>
    <source>
        <strain evidence="3 4">CCM 7415</strain>
    </source>
</reference>
<keyword evidence="2" id="KW-0732">Signal</keyword>
<proteinExistence type="predicted"/>
<feature type="coiled-coil region" evidence="1">
    <location>
        <begin position="38"/>
        <end position="65"/>
    </location>
</feature>
<dbReference type="Proteomes" id="UP001589814">
    <property type="component" value="Unassembled WGS sequence"/>
</dbReference>
<dbReference type="InterPro" id="IPR023614">
    <property type="entry name" value="Porin_dom_sf"/>
</dbReference>
<evidence type="ECO:0008006" key="5">
    <source>
        <dbReference type="Google" id="ProtNLM"/>
    </source>
</evidence>
<evidence type="ECO:0000256" key="2">
    <source>
        <dbReference type="SAM" id="SignalP"/>
    </source>
</evidence>
<feature type="chain" id="PRO_5047184306" description="Porin" evidence="2">
    <location>
        <begin position="31"/>
        <end position="434"/>
    </location>
</feature>
<evidence type="ECO:0000313" key="4">
    <source>
        <dbReference type="Proteomes" id="UP001589814"/>
    </source>
</evidence>
<organism evidence="3 4">
    <name type="scientific">Kushneria aurantia</name>
    <dbReference type="NCBI Taxonomy" id="504092"/>
    <lineage>
        <taxon>Bacteria</taxon>
        <taxon>Pseudomonadati</taxon>
        <taxon>Pseudomonadota</taxon>
        <taxon>Gammaproteobacteria</taxon>
        <taxon>Oceanospirillales</taxon>
        <taxon>Halomonadaceae</taxon>
        <taxon>Kushneria</taxon>
    </lineage>
</organism>
<dbReference type="SUPFAM" id="SSF56935">
    <property type="entry name" value="Porins"/>
    <property type="match status" value="1"/>
</dbReference>
<gene>
    <name evidence="3" type="ORF">ACFFHW_09685</name>
</gene>
<dbReference type="EMBL" id="JBHLVX010000040">
    <property type="protein sequence ID" value="MFC0268251.1"/>
    <property type="molecule type" value="Genomic_DNA"/>
</dbReference>
<name>A0ABV6G483_9GAMM</name>
<dbReference type="RefSeq" id="WP_019951835.1">
    <property type="nucleotide sequence ID" value="NZ_JBHLVX010000040.1"/>
</dbReference>
<keyword evidence="4" id="KW-1185">Reference proteome</keyword>
<feature type="signal peptide" evidence="2">
    <location>
        <begin position="1"/>
        <end position="30"/>
    </location>
</feature>
<dbReference type="Gene3D" id="2.40.160.10">
    <property type="entry name" value="Porin"/>
    <property type="match status" value="1"/>
</dbReference>
<comment type="caution">
    <text evidence="3">The sequence shown here is derived from an EMBL/GenBank/DDBJ whole genome shotgun (WGS) entry which is preliminary data.</text>
</comment>
<evidence type="ECO:0000256" key="1">
    <source>
        <dbReference type="SAM" id="Coils"/>
    </source>
</evidence>